<evidence type="ECO:0000256" key="8">
    <source>
        <dbReference type="ARBA" id="ARBA00023136"/>
    </source>
</evidence>
<proteinExistence type="predicted"/>
<evidence type="ECO:0000256" key="2">
    <source>
        <dbReference type="ARBA" id="ARBA00004429"/>
    </source>
</evidence>
<keyword evidence="6 10" id="KW-0812">Transmembrane</keyword>
<name>A0A348WPI6_9GAMM</name>
<evidence type="ECO:0000259" key="11">
    <source>
        <dbReference type="Pfam" id="PF07219"/>
    </source>
</evidence>
<comment type="caution">
    <text evidence="12">The sequence shown here is derived from an EMBL/GenBank/DDBJ whole genome shotgun (WGS) entry which is preliminary data.</text>
</comment>
<feature type="domain" description="HemY N-terminal" evidence="11">
    <location>
        <begin position="26"/>
        <end position="128"/>
    </location>
</feature>
<keyword evidence="7 10" id="KW-1133">Transmembrane helix</keyword>
<feature type="transmembrane region" description="Helical" evidence="10">
    <location>
        <begin position="41"/>
        <end position="66"/>
    </location>
</feature>
<comment type="pathway">
    <text evidence="3">Porphyrin-containing compound metabolism; protoheme biosynthesis.</text>
</comment>
<evidence type="ECO:0000313" key="12">
    <source>
        <dbReference type="EMBL" id="HAR56448.1"/>
    </source>
</evidence>
<dbReference type="GO" id="GO:0005886">
    <property type="term" value="C:plasma membrane"/>
    <property type="evidence" value="ECO:0007669"/>
    <property type="project" value="UniProtKB-SubCell"/>
</dbReference>
<dbReference type="InterPro" id="IPR011990">
    <property type="entry name" value="TPR-like_helical_dom_sf"/>
</dbReference>
<dbReference type="RefSeq" id="WP_006954687.1">
    <property type="nucleotide sequence ID" value="NZ_DAIRLQ010000020.1"/>
</dbReference>
<dbReference type="InterPro" id="IPR010817">
    <property type="entry name" value="HemY_N"/>
</dbReference>
<keyword evidence="5" id="KW-0997">Cell inner membrane</keyword>
<evidence type="ECO:0000256" key="6">
    <source>
        <dbReference type="ARBA" id="ARBA00022692"/>
    </source>
</evidence>
<evidence type="ECO:0000256" key="3">
    <source>
        <dbReference type="ARBA" id="ARBA00004744"/>
    </source>
</evidence>
<sequence length="391" mass="43891">MKWWVYVLVVLIAGAILGPISAGNAGYLLINFAGYTIESTVIGLVVFLVIAILAFSIVIAAIRALLGKTRAGSQWFSRRKAKKLKQRERRAILAMLKHDYTSALVDFELLYKQQRSENLAALLAFTADRAGEPGKAKYWLDTAGSDFKSAVGFISMQSETQNNGDHQQLSIRHVESQLDRGELPPSQWAQTIELYKTEKRLDDLQPHLNQIQEQAKLSQQDYDQLVLSVYLQHFIRIAHNDAKALFKDWKSLSRTQRSTPSIRLAYAKALNYYGQHAACTKVVKKGLERGELNLNDCVNEHVLVGTDPNIIDWVQSHLKRKPNDSQYIRALAVLALGNKDYSLAQRALKKLSDLNACNKDDYIRMGDAYAALGDNRLAANAYKQALTAKAR</sequence>
<dbReference type="EMBL" id="DMUP01000154">
    <property type="protein sequence ID" value="HAR56448.1"/>
    <property type="molecule type" value="Genomic_DNA"/>
</dbReference>
<dbReference type="Proteomes" id="UP000262878">
    <property type="component" value="Unassembled WGS sequence"/>
</dbReference>
<evidence type="ECO:0000256" key="5">
    <source>
        <dbReference type="ARBA" id="ARBA00022519"/>
    </source>
</evidence>
<gene>
    <name evidence="12" type="ORF">DCR58_06650</name>
</gene>
<accession>A0A348WPI6</accession>
<dbReference type="STRING" id="314276.OS145_09418"/>
<keyword evidence="4" id="KW-1003">Cell membrane</keyword>
<dbReference type="NCBIfam" id="TIGR00540">
    <property type="entry name" value="TPR_hemY_coli"/>
    <property type="match status" value="1"/>
</dbReference>
<keyword evidence="9" id="KW-0627">Porphyrin biosynthesis</keyword>
<dbReference type="UniPathway" id="UPA00252"/>
<keyword evidence="8 10" id="KW-0472">Membrane</keyword>
<dbReference type="GO" id="GO:0006779">
    <property type="term" value="P:porphyrin-containing compound biosynthetic process"/>
    <property type="evidence" value="ECO:0007669"/>
    <property type="project" value="UniProtKB-KW"/>
</dbReference>
<evidence type="ECO:0000256" key="7">
    <source>
        <dbReference type="ARBA" id="ARBA00022989"/>
    </source>
</evidence>
<dbReference type="GO" id="GO:0042168">
    <property type="term" value="P:heme metabolic process"/>
    <property type="evidence" value="ECO:0007669"/>
    <property type="project" value="InterPro"/>
</dbReference>
<dbReference type="SUPFAM" id="SSF48452">
    <property type="entry name" value="TPR-like"/>
    <property type="match status" value="1"/>
</dbReference>
<evidence type="ECO:0000256" key="10">
    <source>
        <dbReference type="SAM" id="Phobius"/>
    </source>
</evidence>
<organism evidence="12 13">
    <name type="scientific">Idiomarina baltica</name>
    <dbReference type="NCBI Taxonomy" id="190892"/>
    <lineage>
        <taxon>Bacteria</taxon>
        <taxon>Pseudomonadati</taxon>
        <taxon>Pseudomonadota</taxon>
        <taxon>Gammaproteobacteria</taxon>
        <taxon>Alteromonadales</taxon>
        <taxon>Idiomarinaceae</taxon>
        <taxon>Idiomarina</taxon>
    </lineage>
</organism>
<evidence type="ECO:0000256" key="9">
    <source>
        <dbReference type="ARBA" id="ARBA00023244"/>
    </source>
</evidence>
<dbReference type="InterPro" id="IPR005254">
    <property type="entry name" value="Heme_biosyn_assoc_TPR_pro"/>
</dbReference>
<evidence type="ECO:0000313" key="13">
    <source>
        <dbReference type="Proteomes" id="UP000262878"/>
    </source>
</evidence>
<comment type="subcellular location">
    <subcellularLocation>
        <location evidence="2">Cell inner membrane</location>
        <topology evidence="2">Multi-pass membrane protein</topology>
    </subcellularLocation>
</comment>
<evidence type="ECO:0000256" key="4">
    <source>
        <dbReference type="ARBA" id="ARBA00022475"/>
    </source>
</evidence>
<dbReference type="Pfam" id="PF07219">
    <property type="entry name" value="HemY_N"/>
    <property type="match status" value="1"/>
</dbReference>
<dbReference type="AlphaFoldDB" id="A0A348WPI6"/>
<reference evidence="12 13" key="1">
    <citation type="journal article" date="2018" name="Nat. Biotechnol.">
        <title>A standardized bacterial taxonomy based on genome phylogeny substantially revises the tree of life.</title>
        <authorList>
            <person name="Parks D.H."/>
            <person name="Chuvochina M."/>
            <person name="Waite D.W."/>
            <person name="Rinke C."/>
            <person name="Skarshewski A."/>
            <person name="Chaumeil P.A."/>
            <person name="Hugenholtz P."/>
        </authorList>
    </citation>
    <scope>NUCLEOTIDE SEQUENCE [LARGE SCALE GENOMIC DNA]</scope>
    <source>
        <strain evidence="12">UBA9360</strain>
    </source>
</reference>
<protein>
    <recommendedName>
        <fullName evidence="11">HemY N-terminal domain-containing protein</fullName>
    </recommendedName>
</protein>
<evidence type="ECO:0000256" key="1">
    <source>
        <dbReference type="ARBA" id="ARBA00002962"/>
    </source>
</evidence>
<comment type="function">
    <text evidence="1">Involved in a late step of protoheme IX synthesis.</text>
</comment>
<dbReference type="Gene3D" id="1.25.40.10">
    <property type="entry name" value="Tetratricopeptide repeat domain"/>
    <property type="match status" value="1"/>
</dbReference>